<keyword evidence="3" id="KW-1185">Reference proteome</keyword>
<dbReference type="OrthoDB" id="56086at2157"/>
<dbReference type="InterPro" id="IPR040713">
    <property type="entry name" value="DUF5611"/>
</dbReference>
<accession>A0A498H6L5</accession>
<sequence>MQEYSIKRGYGKNLEENMIQSLRDQFGVEPEESGGHYTIAFGALQRLEVWTGEKGKTLIVDTESNADVDDETIIETNRRFRKYLEQVTGYNSKERAKKAKKAIED</sequence>
<feature type="domain" description="DUF5611" evidence="1">
    <location>
        <begin position="1"/>
        <end position="101"/>
    </location>
</feature>
<dbReference type="Proteomes" id="UP000290932">
    <property type="component" value="Unassembled WGS sequence"/>
</dbReference>
<dbReference type="InterPro" id="IPR016800">
    <property type="entry name" value="UCP022080"/>
</dbReference>
<dbReference type="Gene3D" id="3.30.310.190">
    <property type="match status" value="1"/>
</dbReference>
<evidence type="ECO:0000313" key="2">
    <source>
        <dbReference type="EMBL" id="RXE57468.1"/>
    </source>
</evidence>
<evidence type="ECO:0000259" key="1">
    <source>
        <dbReference type="Pfam" id="PF18446"/>
    </source>
</evidence>
<reference evidence="2 3" key="1">
    <citation type="journal article" date="2015" name="Int. J. Syst. Evol. Microbiol.">
        <title>Methanoculleus taiwanensis sp. nov., a methanogen isolated from deep marine sediment at the deformation front area near Taiwan.</title>
        <authorList>
            <person name="Weng C.Y."/>
            <person name="Chen S.C."/>
            <person name="Lai M.C."/>
            <person name="Wu S.Y."/>
            <person name="Lin S."/>
            <person name="Yang T.F."/>
            <person name="Chen P.C."/>
        </authorList>
    </citation>
    <scope>NUCLEOTIDE SEQUENCE [LARGE SCALE GENOMIC DNA]</scope>
    <source>
        <strain evidence="2 3">CYW4</strain>
    </source>
</reference>
<dbReference type="AlphaFoldDB" id="A0A498H6L5"/>
<dbReference type="EMBL" id="LHQS01000001">
    <property type="protein sequence ID" value="RXE57468.1"/>
    <property type="molecule type" value="Genomic_DNA"/>
</dbReference>
<comment type="caution">
    <text evidence="2">The sequence shown here is derived from an EMBL/GenBank/DDBJ whole genome shotgun (WGS) entry which is preliminary data.</text>
</comment>
<dbReference type="PIRSF" id="PIRSF022080">
    <property type="entry name" value="UCP022080"/>
    <property type="match status" value="1"/>
</dbReference>
<evidence type="ECO:0000313" key="3">
    <source>
        <dbReference type="Proteomes" id="UP000290932"/>
    </source>
</evidence>
<gene>
    <name evidence="2" type="ORF">ABH15_03735</name>
</gene>
<dbReference type="RefSeq" id="WP_164913623.1">
    <property type="nucleotide sequence ID" value="NZ_LHQS01000001.1"/>
</dbReference>
<proteinExistence type="predicted"/>
<name>A0A498H6L5_9EURY</name>
<dbReference type="Pfam" id="PF18446">
    <property type="entry name" value="DUF5611"/>
    <property type="match status" value="1"/>
</dbReference>
<protein>
    <recommendedName>
        <fullName evidence="1">DUF5611 domain-containing protein</fullName>
    </recommendedName>
</protein>
<organism evidence="2 3">
    <name type="scientific">Methanoculleus taiwanensis</name>
    <dbReference type="NCBI Taxonomy" id="1550565"/>
    <lineage>
        <taxon>Archaea</taxon>
        <taxon>Methanobacteriati</taxon>
        <taxon>Methanobacteriota</taxon>
        <taxon>Stenosarchaea group</taxon>
        <taxon>Methanomicrobia</taxon>
        <taxon>Methanomicrobiales</taxon>
        <taxon>Methanomicrobiaceae</taxon>
        <taxon>Methanoculleus</taxon>
    </lineage>
</organism>